<dbReference type="PATRIC" id="fig|1160705.3.peg.5643"/>
<keyword evidence="9" id="KW-1133">Transmembrane helix</keyword>
<evidence type="ECO:0000256" key="8">
    <source>
        <dbReference type="ARBA" id="ARBA00023012"/>
    </source>
</evidence>
<evidence type="ECO:0000256" key="7">
    <source>
        <dbReference type="ARBA" id="ARBA00022840"/>
    </source>
</evidence>
<dbReference type="InterPro" id="IPR025828">
    <property type="entry name" value="Put_sensor_dom"/>
</dbReference>
<proteinExistence type="predicted"/>
<name>L8PB23_STRVR</name>
<evidence type="ECO:0000313" key="11">
    <source>
        <dbReference type="EMBL" id="ELS53334.1"/>
    </source>
</evidence>
<dbReference type="PANTHER" id="PTHR24421:SF10">
    <property type="entry name" value="NITRATE_NITRITE SENSOR PROTEIN NARQ"/>
    <property type="match status" value="1"/>
</dbReference>
<evidence type="ECO:0000259" key="10">
    <source>
        <dbReference type="SMART" id="SM00387"/>
    </source>
</evidence>
<dbReference type="SUPFAM" id="SSF55874">
    <property type="entry name" value="ATPase domain of HSP90 chaperone/DNA topoisomerase II/histidine kinase"/>
    <property type="match status" value="1"/>
</dbReference>
<keyword evidence="5" id="KW-0547">Nucleotide-binding</keyword>
<dbReference type="EMBL" id="AMLP01000171">
    <property type="protein sequence ID" value="ELS53334.1"/>
    <property type="molecule type" value="Genomic_DNA"/>
</dbReference>
<evidence type="ECO:0000256" key="6">
    <source>
        <dbReference type="ARBA" id="ARBA00022777"/>
    </source>
</evidence>
<keyword evidence="7" id="KW-0067">ATP-binding</keyword>
<dbReference type="GO" id="GO:0016020">
    <property type="term" value="C:membrane"/>
    <property type="evidence" value="ECO:0007669"/>
    <property type="project" value="InterPro"/>
</dbReference>
<dbReference type="Pfam" id="PF13796">
    <property type="entry name" value="Sensor"/>
    <property type="match status" value="1"/>
</dbReference>
<dbReference type="GO" id="GO:0000155">
    <property type="term" value="F:phosphorelay sensor kinase activity"/>
    <property type="evidence" value="ECO:0007669"/>
    <property type="project" value="InterPro"/>
</dbReference>
<keyword evidence="6 11" id="KW-0418">Kinase</keyword>
<dbReference type="GO" id="GO:0046983">
    <property type="term" value="F:protein dimerization activity"/>
    <property type="evidence" value="ECO:0007669"/>
    <property type="project" value="InterPro"/>
</dbReference>
<dbReference type="InterPro" id="IPR036890">
    <property type="entry name" value="HATPase_C_sf"/>
</dbReference>
<keyword evidence="8" id="KW-0902">Two-component regulatory system</keyword>
<protein>
    <recommendedName>
        <fullName evidence="2">histidine kinase</fullName>
        <ecNumber evidence="2">2.7.13.3</ecNumber>
    </recommendedName>
</protein>
<comment type="catalytic activity">
    <reaction evidence="1">
        <text>ATP + protein L-histidine = ADP + protein N-phospho-L-histidine.</text>
        <dbReference type="EC" id="2.7.13.3"/>
    </reaction>
</comment>
<evidence type="ECO:0000256" key="4">
    <source>
        <dbReference type="ARBA" id="ARBA00022679"/>
    </source>
</evidence>
<keyword evidence="4" id="KW-0808">Transferase</keyword>
<evidence type="ECO:0000256" key="5">
    <source>
        <dbReference type="ARBA" id="ARBA00022741"/>
    </source>
</evidence>
<dbReference type="GO" id="GO:0005524">
    <property type="term" value="F:ATP binding"/>
    <property type="evidence" value="ECO:0007669"/>
    <property type="project" value="UniProtKB-KW"/>
</dbReference>
<dbReference type="InterPro" id="IPR050482">
    <property type="entry name" value="Sensor_HK_TwoCompSys"/>
</dbReference>
<evidence type="ECO:0000256" key="9">
    <source>
        <dbReference type="SAM" id="Phobius"/>
    </source>
</evidence>
<dbReference type="EC" id="2.7.13.3" evidence="2"/>
<dbReference type="InterPro" id="IPR011712">
    <property type="entry name" value="Sig_transdc_His_kin_sub3_dim/P"/>
</dbReference>
<keyword evidence="9" id="KW-0472">Membrane</keyword>
<dbReference type="CDD" id="cd16917">
    <property type="entry name" value="HATPase_UhpB-NarQ-NarX-like"/>
    <property type="match status" value="1"/>
</dbReference>
<accession>L8PB23</accession>
<feature type="domain" description="Histidine kinase/HSP90-like ATPase" evidence="10">
    <location>
        <begin position="328"/>
        <end position="418"/>
    </location>
</feature>
<sequence>MGTPPAGRTANYRAFMAYFSSQLRRSWQASCHLFFGVPVAMAAFLGCFAVPIGVFFTLFVIGAPAWPEIVRILRRFAGYERVRAGGWLGKPIPELYLPLDGSPSDRVRLALTDPGTWRDALWLPFATVSIFGFSAVVLVLWPLTLLVDGTAAAVRRSLERRDTAPFDPAPEPPRAMLLPVFEVLADAQARWTAALLKPSASTKLGQRVAELSESRAGAMEAHSAELRRIERDLHDGVQAQLVALSMRIGLARQQVRNDPDAATEWLDEAQEEIDATLAALRGIVRTVHPPVLTDRGLAGAVRTLAVSADIPVEMNLAAVENGHRLPAAVEAAVYFVIAECLTNIRKHSGATQASVRFTRADGSLQVVVTDNGRGGAEEHGGSGLLGIRRRVAALDGTTEITSPPGGPTRMKVELPCGS</sequence>
<organism evidence="11 12">
    <name type="scientific">Streptomyces viridochromogenes Tue57</name>
    <dbReference type="NCBI Taxonomy" id="1160705"/>
    <lineage>
        <taxon>Bacteria</taxon>
        <taxon>Bacillati</taxon>
        <taxon>Actinomycetota</taxon>
        <taxon>Actinomycetes</taxon>
        <taxon>Kitasatosporales</taxon>
        <taxon>Streptomycetaceae</taxon>
        <taxon>Streptomyces</taxon>
    </lineage>
</organism>
<keyword evidence="9" id="KW-0812">Transmembrane</keyword>
<feature type="transmembrane region" description="Helical" evidence="9">
    <location>
        <begin position="33"/>
        <end position="66"/>
    </location>
</feature>
<evidence type="ECO:0000313" key="12">
    <source>
        <dbReference type="Proteomes" id="UP000011205"/>
    </source>
</evidence>
<evidence type="ECO:0000256" key="1">
    <source>
        <dbReference type="ARBA" id="ARBA00000085"/>
    </source>
</evidence>
<dbReference type="InterPro" id="IPR003594">
    <property type="entry name" value="HATPase_dom"/>
</dbReference>
<reference evidence="11 12" key="1">
    <citation type="journal article" date="2013" name="Genome Announc.">
        <title>Draft Genome Sequence of Streptomyces viridochromogenes Strain Tu57, Producer of Avilamycin.</title>
        <authorList>
            <person name="Gruning B.A."/>
            <person name="Erxleben A."/>
            <person name="Hahnlein A."/>
            <person name="Gunther S."/>
        </authorList>
    </citation>
    <scope>NUCLEOTIDE SEQUENCE [LARGE SCALE GENOMIC DNA]</scope>
    <source>
        <strain evidence="11 12">Tue57</strain>
    </source>
</reference>
<dbReference type="Gene3D" id="1.20.5.1930">
    <property type="match status" value="1"/>
</dbReference>
<dbReference type="AlphaFoldDB" id="L8PB23"/>
<dbReference type="SMART" id="SM00387">
    <property type="entry name" value="HATPase_c"/>
    <property type="match status" value="1"/>
</dbReference>
<dbReference type="PANTHER" id="PTHR24421">
    <property type="entry name" value="NITRATE/NITRITE SENSOR PROTEIN NARX-RELATED"/>
    <property type="match status" value="1"/>
</dbReference>
<feature type="transmembrane region" description="Helical" evidence="9">
    <location>
        <begin position="121"/>
        <end position="147"/>
    </location>
</feature>
<comment type="caution">
    <text evidence="11">The sequence shown here is derived from an EMBL/GenBank/DDBJ whole genome shotgun (WGS) entry which is preliminary data.</text>
</comment>
<evidence type="ECO:0000256" key="2">
    <source>
        <dbReference type="ARBA" id="ARBA00012438"/>
    </source>
</evidence>
<dbReference type="Pfam" id="PF02518">
    <property type="entry name" value="HATPase_c"/>
    <property type="match status" value="1"/>
</dbReference>
<evidence type="ECO:0000256" key="3">
    <source>
        <dbReference type="ARBA" id="ARBA00022553"/>
    </source>
</evidence>
<dbReference type="Proteomes" id="UP000011205">
    <property type="component" value="Unassembled WGS sequence"/>
</dbReference>
<dbReference type="Gene3D" id="3.30.565.10">
    <property type="entry name" value="Histidine kinase-like ATPase, C-terminal domain"/>
    <property type="match status" value="1"/>
</dbReference>
<gene>
    <name evidence="11" type="ORF">STVIR_5706</name>
</gene>
<dbReference type="Pfam" id="PF07730">
    <property type="entry name" value="HisKA_3"/>
    <property type="match status" value="1"/>
</dbReference>
<keyword evidence="3" id="KW-0597">Phosphoprotein</keyword>